<name>A0A814K2F6_9BILA</name>
<organism evidence="2 4">
    <name type="scientific">Rotaria sordida</name>
    <dbReference type="NCBI Taxonomy" id="392033"/>
    <lineage>
        <taxon>Eukaryota</taxon>
        <taxon>Metazoa</taxon>
        <taxon>Spiralia</taxon>
        <taxon>Gnathifera</taxon>
        <taxon>Rotifera</taxon>
        <taxon>Eurotatoria</taxon>
        <taxon>Bdelloidea</taxon>
        <taxon>Philodinida</taxon>
        <taxon>Philodinidae</taxon>
        <taxon>Rotaria</taxon>
    </lineage>
</organism>
<feature type="region of interest" description="Disordered" evidence="1">
    <location>
        <begin position="83"/>
        <end position="115"/>
    </location>
</feature>
<protein>
    <submittedName>
        <fullName evidence="2">Uncharacterized protein</fullName>
    </submittedName>
</protein>
<keyword evidence="5" id="KW-1185">Reference proteome</keyword>
<evidence type="ECO:0000313" key="5">
    <source>
        <dbReference type="Proteomes" id="UP000663870"/>
    </source>
</evidence>
<sequence length="132" mass="14848">MAQELINIKDGTLEQVTEKCAYLYTKESFLYQKLNELMRFDGDREKSKILWAKVNTLGPFALLLSEIPEHGMLKGAREQGFVVEKSKQEGKEQQLSEEKSKEKKNPDAKISLQPAITETVVDGAATIAKDDS</sequence>
<evidence type="ECO:0000256" key="1">
    <source>
        <dbReference type="SAM" id="MobiDB-lite"/>
    </source>
</evidence>
<dbReference type="EMBL" id="CAJNOL010000793">
    <property type="protein sequence ID" value="CAF1201390.1"/>
    <property type="molecule type" value="Genomic_DNA"/>
</dbReference>
<evidence type="ECO:0000313" key="2">
    <source>
        <dbReference type="EMBL" id="CAF1045667.1"/>
    </source>
</evidence>
<gene>
    <name evidence="3" type="ORF">JXQ802_LOCUS24441</name>
    <name evidence="2" type="ORF">PYM288_LOCUS16880</name>
</gene>
<dbReference type="EMBL" id="CAJNOH010000456">
    <property type="protein sequence ID" value="CAF1045667.1"/>
    <property type="molecule type" value="Genomic_DNA"/>
</dbReference>
<dbReference type="Proteomes" id="UP000663870">
    <property type="component" value="Unassembled WGS sequence"/>
</dbReference>
<dbReference type="AlphaFoldDB" id="A0A814K2F6"/>
<reference evidence="2" key="1">
    <citation type="submission" date="2021-02" db="EMBL/GenBank/DDBJ databases">
        <authorList>
            <person name="Nowell W R."/>
        </authorList>
    </citation>
    <scope>NUCLEOTIDE SEQUENCE</scope>
</reference>
<evidence type="ECO:0000313" key="3">
    <source>
        <dbReference type="EMBL" id="CAF1201390.1"/>
    </source>
</evidence>
<comment type="caution">
    <text evidence="2">The sequence shown here is derived from an EMBL/GenBank/DDBJ whole genome shotgun (WGS) entry which is preliminary data.</text>
</comment>
<feature type="compositionally biased region" description="Basic and acidic residues" evidence="1">
    <location>
        <begin position="84"/>
        <end position="107"/>
    </location>
</feature>
<evidence type="ECO:0000313" key="4">
    <source>
        <dbReference type="Proteomes" id="UP000663854"/>
    </source>
</evidence>
<accession>A0A814K2F6</accession>
<dbReference type="Proteomes" id="UP000663854">
    <property type="component" value="Unassembled WGS sequence"/>
</dbReference>
<proteinExistence type="predicted"/>